<dbReference type="AlphaFoldDB" id="A0A8B4GHA3"/>
<keyword evidence="1" id="KW-0812">Transmembrane</keyword>
<keyword evidence="1" id="KW-0472">Membrane</keyword>
<gene>
    <name evidence="2" type="ORF">SAMEA4412678_02002</name>
</gene>
<sequence>MSEVNLVRVMYTVICFLFFMVVLGIAYYGKFKAHYDEEGRRIIDDDDSV</sequence>
<evidence type="ECO:0000313" key="3">
    <source>
        <dbReference type="Proteomes" id="UP000215465"/>
    </source>
</evidence>
<reference evidence="2 3" key="1">
    <citation type="submission" date="2017-06" db="EMBL/GenBank/DDBJ databases">
        <authorList>
            <consortium name="Pathogen Informatics"/>
        </authorList>
    </citation>
    <scope>NUCLEOTIDE SEQUENCE [LARGE SCALE GENOMIC DNA]</scope>
    <source>
        <strain evidence="2 3">NCTC10596</strain>
    </source>
</reference>
<dbReference type="RefSeq" id="WP_003822591.1">
    <property type="nucleotide sequence ID" value="NZ_CAJPRZ010000037.1"/>
</dbReference>
<dbReference type="KEGG" id="ecor:SAMEA4412678_2002"/>
<organism evidence="2 3">
    <name type="scientific">Eikenella corrodens</name>
    <dbReference type="NCBI Taxonomy" id="539"/>
    <lineage>
        <taxon>Bacteria</taxon>
        <taxon>Pseudomonadati</taxon>
        <taxon>Pseudomonadota</taxon>
        <taxon>Betaproteobacteria</taxon>
        <taxon>Neisseriales</taxon>
        <taxon>Neisseriaceae</taxon>
        <taxon>Eikenella</taxon>
    </lineage>
</organism>
<proteinExistence type="predicted"/>
<dbReference type="OrthoDB" id="8604580at2"/>
<dbReference type="GeneID" id="60770894"/>
<feature type="transmembrane region" description="Helical" evidence="1">
    <location>
        <begin position="6"/>
        <end position="28"/>
    </location>
</feature>
<dbReference type="EMBL" id="LT906482">
    <property type="protein sequence ID" value="SNW10598.1"/>
    <property type="molecule type" value="Genomic_DNA"/>
</dbReference>
<evidence type="ECO:0000256" key="1">
    <source>
        <dbReference type="SAM" id="Phobius"/>
    </source>
</evidence>
<name>A0A8B4GHA3_EIKCO</name>
<accession>A0A8B4GHA3</accession>
<evidence type="ECO:0008006" key="4">
    <source>
        <dbReference type="Google" id="ProtNLM"/>
    </source>
</evidence>
<dbReference type="Proteomes" id="UP000215465">
    <property type="component" value="Chromosome 1"/>
</dbReference>
<evidence type="ECO:0000313" key="2">
    <source>
        <dbReference type="EMBL" id="SNW10598.1"/>
    </source>
</evidence>
<protein>
    <recommendedName>
        <fullName evidence="4">CcoQ/FixQ family Cbb3-type cytochrome c oxidase assembly chaperone</fullName>
    </recommendedName>
</protein>
<keyword evidence="1" id="KW-1133">Transmembrane helix</keyword>